<feature type="compositionally biased region" description="Basic and acidic residues" evidence="1">
    <location>
        <begin position="163"/>
        <end position="172"/>
    </location>
</feature>
<dbReference type="EMBL" id="JAWJWE010000003">
    <property type="protein sequence ID" value="KAK6638954.1"/>
    <property type="molecule type" value="Genomic_DNA"/>
</dbReference>
<protein>
    <submittedName>
        <fullName evidence="2">Uncharacterized protein</fullName>
    </submittedName>
</protein>
<dbReference type="AlphaFoldDB" id="A0AAN8P5H2"/>
<accession>A0AAN8P5H2</accession>
<organism evidence="2 3">
    <name type="scientific">Polyplax serrata</name>
    <name type="common">Common mouse louse</name>
    <dbReference type="NCBI Taxonomy" id="468196"/>
    <lineage>
        <taxon>Eukaryota</taxon>
        <taxon>Metazoa</taxon>
        <taxon>Ecdysozoa</taxon>
        <taxon>Arthropoda</taxon>
        <taxon>Hexapoda</taxon>
        <taxon>Insecta</taxon>
        <taxon>Pterygota</taxon>
        <taxon>Neoptera</taxon>
        <taxon>Paraneoptera</taxon>
        <taxon>Psocodea</taxon>
        <taxon>Troctomorpha</taxon>
        <taxon>Phthiraptera</taxon>
        <taxon>Anoplura</taxon>
        <taxon>Polyplacidae</taxon>
        <taxon>Polyplax</taxon>
    </lineage>
</organism>
<feature type="region of interest" description="Disordered" evidence="1">
    <location>
        <begin position="163"/>
        <end position="196"/>
    </location>
</feature>
<proteinExistence type="predicted"/>
<evidence type="ECO:0000256" key="1">
    <source>
        <dbReference type="SAM" id="MobiDB-lite"/>
    </source>
</evidence>
<evidence type="ECO:0000313" key="3">
    <source>
        <dbReference type="Proteomes" id="UP001372834"/>
    </source>
</evidence>
<sequence>MVRFFHRQLEPGVIRGVVRITTNLLGDVLENKNEVVRLLMAKLKTRGRSKFGFPPEQTFFCTVELVPKDCQKAQKITVKQTTTTQDYKKCECSLRGALLSDFNHQSCKITTVFLSGHLDASTGSYRAPGDRSQKNALIIPKYTRSQVLRTRLSRRNKKFCTRESFRNGQEKRKPARKTVKWKDDEEKEDNEVERLG</sequence>
<name>A0AAN8P5H2_POLSC</name>
<feature type="compositionally biased region" description="Acidic residues" evidence="1">
    <location>
        <begin position="185"/>
        <end position="196"/>
    </location>
</feature>
<evidence type="ECO:0000313" key="2">
    <source>
        <dbReference type="EMBL" id="KAK6638954.1"/>
    </source>
</evidence>
<dbReference type="Proteomes" id="UP001372834">
    <property type="component" value="Unassembled WGS sequence"/>
</dbReference>
<comment type="caution">
    <text evidence="2">The sequence shown here is derived from an EMBL/GenBank/DDBJ whole genome shotgun (WGS) entry which is preliminary data.</text>
</comment>
<gene>
    <name evidence="2" type="ORF">RUM43_007224</name>
</gene>
<reference evidence="2 3" key="1">
    <citation type="submission" date="2023-10" db="EMBL/GenBank/DDBJ databases">
        <title>Genomes of two closely related lineages of the louse Polyplax serrata with different host specificities.</title>
        <authorList>
            <person name="Martinu J."/>
            <person name="Tarabai H."/>
            <person name="Stefka J."/>
            <person name="Hypsa V."/>
        </authorList>
    </citation>
    <scope>NUCLEOTIDE SEQUENCE [LARGE SCALE GENOMIC DNA]</scope>
    <source>
        <strain evidence="2">HR10_N</strain>
    </source>
</reference>